<dbReference type="PANTHER" id="PTHR45663:SF11">
    <property type="entry name" value="GEO12009P1"/>
    <property type="match status" value="1"/>
</dbReference>
<name>A0A0N0BGC6_9HYME</name>
<dbReference type="STRING" id="166423.A0A0N0BGC6"/>
<protein>
    <submittedName>
        <fullName evidence="3">Thioredoxin, mitochondrial</fullName>
    </submittedName>
</protein>
<dbReference type="InterPro" id="IPR013766">
    <property type="entry name" value="Thioredoxin_domain"/>
</dbReference>
<dbReference type="Pfam" id="PF00085">
    <property type="entry name" value="Thioredoxin"/>
    <property type="match status" value="1"/>
</dbReference>
<dbReference type="InterPro" id="IPR036249">
    <property type="entry name" value="Thioredoxin-like_sf"/>
</dbReference>
<feature type="domain" description="Thioredoxin" evidence="2">
    <location>
        <begin position="215"/>
        <end position="289"/>
    </location>
</feature>
<dbReference type="CDD" id="cd02947">
    <property type="entry name" value="TRX_family"/>
    <property type="match status" value="1"/>
</dbReference>
<feature type="signal peptide" evidence="1">
    <location>
        <begin position="1"/>
        <end position="25"/>
    </location>
</feature>
<keyword evidence="4" id="KW-1185">Reference proteome</keyword>
<keyword evidence="1" id="KW-0732">Signal</keyword>
<dbReference type="PANTHER" id="PTHR45663">
    <property type="entry name" value="GEO12009P1"/>
    <property type="match status" value="1"/>
</dbReference>
<dbReference type="Proteomes" id="UP000053105">
    <property type="component" value="Unassembled WGS sequence"/>
</dbReference>
<evidence type="ECO:0000256" key="1">
    <source>
        <dbReference type="SAM" id="SignalP"/>
    </source>
</evidence>
<dbReference type="SUPFAM" id="SSF52833">
    <property type="entry name" value="Thioredoxin-like"/>
    <property type="match status" value="1"/>
</dbReference>
<evidence type="ECO:0000259" key="2">
    <source>
        <dbReference type="Pfam" id="PF00085"/>
    </source>
</evidence>
<evidence type="ECO:0000313" key="4">
    <source>
        <dbReference type="Proteomes" id="UP000053105"/>
    </source>
</evidence>
<feature type="chain" id="PRO_5005844951" evidence="1">
    <location>
        <begin position="26"/>
        <end position="292"/>
    </location>
</feature>
<sequence length="292" mass="33228">MDVGRFNIMVIQMLLNVLGIAYLQGSFQSKPNNRSQVTGRVDIIGVLVNTTTPSCLAIKSFFVSSFIEFLAKLMLPAPIGIATISKLVRRARNMTIHPRATIRAGVKVTCMELCFRRFRTAELLQRLSSVDHSLQQLEDLYRFLSTLFVRNFISFHFQRGGRVEQQPRRCRARKRCSGDEDSQDLEDKSWSCCLKETICLGHNGLRHRSTMLRLWCNPCRMLTPRIESVIAEKQGKVLLAKVDIDENSDLALDYEVGSVPVLIAMKDGKVLDRIVGLQDVDKLKQFVDKYSE</sequence>
<dbReference type="GO" id="GO:0015035">
    <property type="term" value="F:protein-disulfide reductase activity"/>
    <property type="evidence" value="ECO:0007669"/>
    <property type="project" value="TreeGrafter"/>
</dbReference>
<reference evidence="3 4" key="1">
    <citation type="submission" date="2015-07" db="EMBL/GenBank/DDBJ databases">
        <title>The genome of Melipona quadrifasciata.</title>
        <authorList>
            <person name="Pan H."/>
            <person name="Kapheim K."/>
        </authorList>
    </citation>
    <scope>NUCLEOTIDE SEQUENCE [LARGE SCALE GENOMIC DNA]</scope>
    <source>
        <strain evidence="3">0111107301</strain>
        <tissue evidence="3">Whole body</tissue>
    </source>
</reference>
<dbReference type="OrthoDB" id="19690at2759"/>
<accession>A0A0N0BGC6</accession>
<dbReference type="AlphaFoldDB" id="A0A0N0BGC6"/>
<gene>
    <name evidence="3" type="ORF">WN51_00294</name>
</gene>
<organism evidence="3 4">
    <name type="scientific">Melipona quadrifasciata</name>
    <dbReference type="NCBI Taxonomy" id="166423"/>
    <lineage>
        <taxon>Eukaryota</taxon>
        <taxon>Metazoa</taxon>
        <taxon>Ecdysozoa</taxon>
        <taxon>Arthropoda</taxon>
        <taxon>Hexapoda</taxon>
        <taxon>Insecta</taxon>
        <taxon>Pterygota</taxon>
        <taxon>Neoptera</taxon>
        <taxon>Endopterygota</taxon>
        <taxon>Hymenoptera</taxon>
        <taxon>Apocrita</taxon>
        <taxon>Aculeata</taxon>
        <taxon>Apoidea</taxon>
        <taxon>Anthophila</taxon>
        <taxon>Apidae</taxon>
        <taxon>Melipona</taxon>
    </lineage>
</organism>
<dbReference type="Gene3D" id="3.40.30.10">
    <property type="entry name" value="Glutaredoxin"/>
    <property type="match status" value="1"/>
</dbReference>
<proteinExistence type="predicted"/>
<dbReference type="GO" id="GO:0005737">
    <property type="term" value="C:cytoplasm"/>
    <property type="evidence" value="ECO:0007669"/>
    <property type="project" value="TreeGrafter"/>
</dbReference>
<evidence type="ECO:0000313" key="3">
    <source>
        <dbReference type="EMBL" id="KOX74391.1"/>
    </source>
</evidence>
<dbReference type="EMBL" id="KQ435791">
    <property type="protein sequence ID" value="KOX74391.1"/>
    <property type="molecule type" value="Genomic_DNA"/>
</dbReference>